<dbReference type="PANTHER" id="PTHR45856:SF25">
    <property type="entry name" value="FUNGAL LIPASE-LIKE DOMAIN-CONTAINING PROTEIN"/>
    <property type="match status" value="1"/>
</dbReference>
<dbReference type="PANTHER" id="PTHR45856">
    <property type="entry name" value="ALPHA/BETA-HYDROLASES SUPERFAMILY PROTEIN"/>
    <property type="match status" value="1"/>
</dbReference>
<dbReference type="GO" id="GO:0006629">
    <property type="term" value="P:lipid metabolic process"/>
    <property type="evidence" value="ECO:0007669"/>
    <property type="project" value="InterPro"/>
</dbReference>
<evidence type="ECO:0000313" key="2">
    <source>
        <dbReference type="EMBL" id="QHU30101.1"/>
    </source>
</evidence>
<protein>
    <recommendedName>
        <fullName evidence="1">Fungal lipase-type domain-containing protein</fullName>
    </recommendedName>
</protein>
<sequence length="272" mass="30448">MKCSLTAVLFSLFSLTSAYDWTYGNLTLYHSESAYCSSSTYLTREYKEPLDGFIPTYAISDTNHDTHGYIGYQPSSQSITVSFRGSESITNWLSNLDAVLTDYPNCSACKVHKGFYAAEQEVFPEIKSEVDKLIQKYPDYQVLVTGHSLGAALATLTALDLSLSGIKNIRMFNYGSPRVGNTAFADFYATIVKDRNRVTHHKDIVPHSPMHERFTHISGEHYEPDNTITLLECSGNEDPTCSYQWSLTSINDHLYYLGLNMGQGTSECDSIL</sequence>
<dbReference type="InterPro" id="IPR029058">
    <property type="entry name" value="AB_hydrolase_fold"/>
</dbReference>
<organism evidence="2">
    <name type="scientific">viral metagenome</name>
    <dbReference type="NCBI Taxonomy" id="1070528"/>
    <lineage>
        <taxon>unclassified sequences</taxon>
        <taxon>metagenomes</taxon>
        <taxon>organismal metagenomes</taxon>
    </lineage>
</organism>
<dbReference type="Pfam" id="PF01764">
    <property type="entry name" value="Lipase_3"/>
    <property type="match status" value="1"/>
</dbReference>
<dbReference type="SUPFAM" id="SSF53474">
    <property type="entry name" value="alpha/beta-Hydrolases"/>
    <property type="match status" value="1"/>
</dbReference>
<name>A0A6C0LK94_9ZZZZ</name>
<dbReference type="CDD" id="cd00519">
    <property type="entry name" value="Lipase_3"/>
    <property type="match status" value="1"/>
</dbReference>
<dbReference type="InterPro" id="IPR002921">
    <property type="entry name" value="Fungal_lipase-type"/>
</dbReference>
<dbReference type="Gene3D" id="3.40.50.1820">
    <property type="entry name" value="alpha/beta hydrolase"/>
    <property type="match status" value="1"/>
</dbReference>
<dbReference type="InterPro" id="IPR051218">
    <property type="entry name" value="Sec_MonoDiacylglyc_Lipase"/>
</dbReference>
<reference evidence="2" key="1">
    <citation type="journal article" date="2020" name="Nature">
        <title>Giant virus diversity and host interactions through global metagenomics.</title>
        <authorList>
            <person name="Schulz F."/>
            <person name="Roux S."/>
            <person name="Paez-Espino D."/>
            <person name="Jungbluth S."/>
            <person name="Walsh D.A."/>
            <person name="Denef V.J."/>
            <person name="McMahon K.D."/>
            <person name="Konstantinidis K.T."/>
            <person name="Eloe-Fadrosh E.A."/>
            <person name="Kyrpides N.C."/>
            <person name="Woyke T."/>
        </authorList>
    </citation>
    <scope>NUCLEOTIDE SEQUENCE</scope>
    <source>
        <strain evidence="2">GVMAG-M-3300027833-11</strain>
    </source>
</reference>
<evidence type="ECO:0000259" key="1">
    <source>
        <dbReference type="Pfam" id="PF01764"/>
    </source>
</evidence>
<accession>A0A6C0LK94</accession>
<proteinExistence type="predicted"/>
<feature type="domain" description="Fungal lipase-type" evidence="1">
    <location>
        <begin position="81"/>
        <end position="210"/>
    </location>
</feature>
<dbReference type="EMBL" id="MN740503">
    <property type="protein sequence ID" value="QHU30101.1"/>
    <property type="molecule type" value="Genomic_DNA"/>
</dbReference>
<dbReference type="AlphaFoldDB" id="A0A6C0LK94"/>